<evidence type="ECO:0000256" key="4">
    <source>
        <dbReference type="ARBA" id="ARBA00022833"/>
    </source>
</evidence>
<dbReference type="InterPro" id="IPR014436">
    <property type="entry name" value="Extradiol_dOase_DODA"/>
</dbReference>
<dbReference type="SUPFAM" id="SSF53213">
    <property type="entry name" value="LigB-like"/>
    <property type="match status" value="1"/>
</dbReference>
<keyword evidence="5" id="KW-0560">Oxidoreductase</keyword>
<dbReference type="Pfam" id="PF02900">
    <property type="entry name" value="LigB"/>
    <property type="match status" value="1"/>
</dbReference>
<name>A0ABM8Z0Q8_9PROT</name>
<dbReference type="RefSeq" id="WP_239797234.1">
    <property type="nucleotide sequence ID" value="NZ_OU912926.1"/>
</dbReference>
<evidence type="ECO:0000256" key="1">
    <source>
        <dbReference type="ARBA" id="ARBA00001947"/>
    </source>
</evidence>
<accession>A0ABM8Z0Q8</accession>
<evidence type="ECO:0000313" key="8">
    <source>
        <dbReference type="Proteomes" id="UP000839052"/>
    </source>
</evidence>
<evidence type="ECO:0000256" key="5">
    <source>
        <dbReference type="ARBA" id="ARBA00023002"/>
    </source>
</evidence>
<comment type="cofactor">
    <cofactor evidence="1">
        <name>Zn(2+)</name>
        <dbReference type="ChEBI" id="CHEBI:29105"/>
    </cofactor>
</comment>
<evidence type="ECO:0000256" key="3">
    <source>
        <dbReference type="ARBA" id="ARBA00022723"/>
    </source>
</evidence>
<evidence type="ECO:0000256" key="2">
    <source>
        <dbReference type="ARBA" id="ARBA00007581"/>
    </source>
</evidence>
<dbReference type="Proteomes" id="UP000839052">
    <property type="component" value="Chromosome"/>
</dbReference>
<dbReference type="CDD" id="cd07363">
    <property type="entry name" value="45_DOPA_Dioxygenase"/>
    <property type="match status" value="1"/>
</dbReference>
<dbReference type="PANTHER" id="PTHR30096:SF0">
    <property type="entry name" value="4,5-DOPA DIOXYGENASE EXTRADIOL-LIKE PROTEIN"/>
    <property type="match status" value="1"/>
</dbReference>
<dbReference type="InterPro" id="IPR004183">
    <property type="entry name" value="Xdiol_dOase_suB"/>
</dbReference>
<keyword evidence="8" id="KW-1185">Reference proteome</keyword>
<proteinExistence type="inferred from homology"/>
<feature type="domain" description="Extradiol ring-cleavage dioxygenase class III enzyme subunit B" evidence="6">
    <location>
        <begin position="8"/>
        <end position="248"/>
    </location>
</feature>
<keyword evidence="4" id="KW-0862">Zinc</keyword>
<dbReference type="PIRSF" id="PIRSF006157">
    <property type="entry name" value="Doxgns_DODA"/>
    <property type="match status" value="1"/>
</dbReference>
<keyword evidence="7" id="KW-0223">Dioxygenase</keyword>
<organism evidence="7 8">
    <name type="scientific">Candidatus Nitrotoga arctica</name>
    <dbReference type="NCBI Taxonomy" id="453162"/>
    <lineage>
        <taxon>Bacteria</taxon>
        <taxon>Pseudomonadati</taxon>
        <taxon>Pseudomonadota</taxon>
        <taxon>Betaproteobacteria</taxon>
        <taxon>Nitrosomonadales</taxon>
        <taxon>Gallionellaceae</taxon>
        <taxon>Candidatus Nitrotoga</taxon>
    </lineage>
</organism>
<gene>
    <name evidence="7" type="ORF">NTG6680_2210</name>
</gene>
<dbReference type="PANTHER" id="PTHR30096">
    <property type="entry name" value="4,5-DOPA DIOXYGENASE EXTRADIOL-LIKE PROTEIN"/>
    <property type="match status" value="1"/>
</dbReference>
<dbReference type="Gene3D" id="3.40.830.10">
    <property type="entry name" value="LigB-like"/>
    <property type="match status" value="1"/>
</dbReference>
<keyword evidence="3" id="KW-0479">Metal-binding</keyword>
<protein>
    <submittedName>
        <fullName evidence="7">Dioxygenase</fullName>
    </submittedName>
</protein>
<comment type="similarity">
    <text evidence="2">Belongs to the DODA-type extradiol aromatic ring-opening dioxygenase family.</text>
</comment>
<evidence type="ECO:0000313" key="7">
    <source>
        <dbReference type="EMBL" id="CAG9933459.1"/>
    </source>
</evidence>
<evidence type="ECO:0000259" key="6">
    <source>
        <dbReference type="Pfam" id="PF02900"/>
    </source>
</evidence>
<sequence>MNNTQLPTFFISHGGGPWSYIDDMKKQFAKTARELSQLPASLTCKPTAILVITGHWEESEFTVSTAASPPMRYDYSGFPEYTYRIKYPAPGSPALASRVRELLGQAGISSKEDPHRGFDHGTFVPLFLMYPDASIPIVMLSLKSDYDPLEHIRAGEALKLLRDEGILIIGSGLTYHNMRGFGQADATPVSEQFEQYLNEAISEPNPVNRAEKLINWETAPAARLTHPREDHLIPLMVVVGAAGNDVGRRIFVDKVFNVAMASYRFGD</sequence>
<dbReference type="GO" id="GO:0051213">
    <property type="term" value="F:dioxygenase activity"/>
    <property type="evidence" value="ECO:0007669"/>
    <property type="project" value="UniProtKB-KW"/>
</dbReference>
<dbReference type="EMBL" id="OU912926">
    <property type="protein sequence ID" value="CAG9933459.1"/>
    <property type="molecule type" value="Genomic_DNA"/>
</dbReference>
<reference evidence="7 8" key="1">
    <citation type="submission" date="2021-10" db="EMBL/GenBank/DDBJ databases">
        <authorList>
            <person name="Koch H."/>
        </authorList>
    </citation>
    <scope>NUCLEOTIDE SEQUENCE [LARGE SCALE GENOMIC DNA]</scope>
    <source>
        <strain evidence="7">6680</strain>
    </source>
</reference>